<dbReference type="SUPFAM" id="SSF56784">
    <property type="entry name" value="HAD-like"/>
    <property type="match status" value="1"/>
</dbReference>
<sequence length="451" mass="50816">MYEQTLILDLGNVLFHWSTQTLIALPPTHLHSVLLSPSWGAHERGELTQEQAIDRIDIKAVKKSMKGKLKVYAMTNISDVDFALLKATLEDWDLFDGVFTSFGAGMRKPELEFYRKVLKETGALPENSIFVDDKIDNVIVARTFGLTGIVFESANGLIRTQHNLYFDQITRGQAYLKENAGNHKSQIENGPEFEDAFSQFLIYEITNSPALIQLHDSKTTIQLGKVNPIAKFQSEARVWNYFISPPVGTTKNFPDDVDTTSCSLLALSPPKTSADAILDAILANRNDEGLVQTYFDPSRPRVDPVVLANVVRAFYKYDRGDEVEKSFDWVRSTLLHRGYVNGTLHYYSAESFLFFVSMLVADNKHHTEIEALEEPLMKRLTERVGHRDDSLAVAMRILACQAELQETDGGWEIGWVCRYGRSRKRIGNRGVVTAYAVKGLEGDRKPTSVDI</sequence>
<dbReference type="InterPro" id="IPR006439">
    <property type="entry name" value="HAD-SF_hydro_IA"/>
</dbReference>
<dbReference type="InterPro" id="IPR036412">
    <property type="entry name" value="HAD-like_sf"/>
</dbReference>
<reference evidence="1" key="1">
    <citation type="journal article" date="2020" name="Stud. Mycol.">
        <title>101 Dothideomycetes genomes: a test case for predicting lifestyles and emergence of pathogens.</title>
        <authorList>
            <person name="Haridas S."/>
            <person name="Albert R."/>
            <person name="Binder M."/>
            <person name="Bloem J."/>
            <person name="Labutti K."/>
            <person name="Salamov A."/>
            <person name="Andreopoulos B."/>
            <person name="Baker S."/>
            <person name="Barry K."/>
            <person name="Bills G."/>
            <person name="Bluhm B."/>
            <person name="Cannon C."/>
            <person name="Castanera R."/>
            <person name="Culley D."/>
            <person name="Daum C."/>
            <person name="Ezra D."/>
            <person name="Gonzalez J."/>
            <person name="Henrissat B."/>
            <person name="Kuo A."/>
            <person name="Liang C."/>
            <person name="Lipzen A."/>
            <person name="Lutzoni F."/>
            <person name="Magnuson J."/>
            <person name="Mondo S."/>
            <person name="Nolan M."/>
            <person name="Ohm R."/>
            <person name="Pangilinan J."/>
            <person name="Park H.-J."/>
            <person name="Ramirez L."/>
            <person name="Alfaro M."/>
            <person name="Sun H."/>
            <person name="Tritt A."/>
            <person name="Yoshinaga Y."/>
            <person name="Zwiers L.-H."/>
            <person name="Turgeon B."/>
            <person name="Goodwin S."/>
            <person name="Spatafora J."/>
            <person name="Crous P."/>
            <person name="Grigoriev I."/>
        </authorList>
    </citation>
    <scope>NUCLEOTIDE SEQUENCE</scope>
    <source>
        <strain evidence="1">CBS 627.86</strain>
    </source>
</reference>
<dbReference type="Proteomes" id="UP000799770">
    <property type="component" value="Unassembled WGS sequence"/>
</dbReference>
<dbReference type="PANTHER" id="PTHR43611:SF3">
    <property type="entry name" value="FLAVIN MONONUCLEOTIDE HYDROLASE 1, CHLOROPLATIC"/>
    <property type="match status" value="1"/>
</dbReference>
<dbReference type="NCBIfam" id="TIGR01509">
    <property type="entry name" value="HAD-SF-IA-v3"/>
    <property type="match status" value="1"/>
</dbReference>
<evidence type="ECO:0000313" key="1">
    <source>
        <dbReference type="EMBL" id="KAF2106440.1"/>
    </source>
</evidence>
<name>A0A6A5YHL5_9PLEO</name>
<dbReference type="InterPro" id="IPR008930">
    <property type="entry name" value="Terpenoid_cyclase/PrenylTrfase"/>
</dbReference>
<dbReference type="Gene3D" id="3.40.50.1000">
    <property type="entry name" value="HAD superfamily/HAD-like"/>
    <property type="match status" value="1"/>
</dbReference>
<accession>A0A6A5YHL5</accession>
<proteinExistence type="predicted"/>
<gene>
    <name evidence="1" type="ORF">BDV96DRAFT_607326</name>
</gene>
<dbReference type="InterPro" id="IPR023214">
    <property type="entry name" value="HAD_sf"/>
</dbReference>
<dbReference type="OrthoDB" id="2012566at2759"/>
<dbReference type="GO" id="GO:0016791">
    <property type="term" value="F:phosphatase activity"/>
    <property type="evidence" value="ECO:0007669"/>
    <property type="project" value="UniProtKB-ARBA"/>
</dbReference>
<dbReference type="Gene3D" id="1.50.10.20">
    <property type="match status" value="1"/>
</dbReference>
<dbReference type="EMBL" id="ML977362">
    <property type="protein sequence ID" value="KAF2106440.1"/>
    <property type="molecule type" value="Genomic_DNA"/>
</dbReference>
<organism evidence="1 2">
    <name type="scientific">Lophiotrema nucula</name>
    <dbReference type="NCBI Taxonomy" id="690887"/>
    <lineage>
        <taxon>Eukaryota</taxon>
        <taxon>Fungi</taxon>
        <taxon>Dikarya</taxon>
        <taxon>Ascomycota</taxon>
        <taxon>Pezizomycotina</taxon>
        <taxon>Dothideomycetes</taxon>
        <taxon>Pleosporomycetidae</taxon>
        <taxon>Pleosporales</taxon>
        <taxon>Lophiotremataceae</taxon>
        <taxon>Lophiotrema</taxon>
    </lineage>
</organism>
<dbReference type="AlphaFoldDB" id="A0A6A5YHL5"/>
<protein>
    <submittedName>
        <fullName evidence="1">HAD-like domain-containing protein</fullName>
    </submittedName>
</protein>
<keyword evidence="2" id="KW-1185">Reference proteome</keyword>
<evidence type="ECO:0000313" key="2">
    <source>
        <dbReference type="Proteomes" id="UP000799770"/>
    </source>
</evidence>
<dbReference type="SUPFAM" id="SSF48239">
    <property type="entry name" value="Terpenoid cyclases/Protein prenyltransferases"/>
    <property type="match status" value="1"/>
</dbReference>
<dbReference type="PANTHER" id="PTHR43611">
    <property type="entry name" value="ALPHA-D-GLUCOSE 1-PHOSPHATE PHOSPHATASE"/>
    <property type="match status" value="1"/>
</dbReference>